<evidence type="ECO:0000313" key="11">
    <source>
        <dbReference type="EMBL" id="EAD8144672.1"/>
    </source>
</evidence>
<dbReference type="Proteomes" id="UP000478704">
    <property type="component" value="Unassembled WGS sequence"/>
</dbReference>
<evidence type="ECO:0000313" key="60">
    <source>
        <dbReference type="Proteomes" id="UP000546397"/>
    </source>
</evidence>
<protein>
    <submittedName>
        <fullName evidence="27">Phage major capsid protein</fullName>
    </submittedName>
</protein>
<dbReference type="EMBL" id="AANPAU010000006">
    <property type="protein sequence ID" value="EDP8514337.1"/>
    <property type="molecule type" value="Genomic_DNA"/>
</dbReference>
<evidence type="ECO:0000313" key="61">
    <source>
        <dbReference type="Proteomes" id="UP000548826"/>
    </source>
</evidence>
<dbReference type="EMBL" id="AABBHO010000047">
    <property type="protein sequence ID" value="EAG2998195.1"/>
    <property type="molecule type" value="Genomic_DNA"/>
</dbReference>
<dbReference type="EMBL" id="AAJEKY010000005">
    <property type="protein sequence ID" value="ECL0131212.1"/>
    <property type="molecule type" value="Genomic_DNA"/>
</dbReference>
<evidence type="ECO:0000313" key="21">
    <source>
        <dbReference type="EMBL" id="EAH1615307.1"/>
    </source>
</evidence>
<evidence type="ECO:0000313" key="62">
    <source>
        <dbReference type="Proteomes" id="UP000549379"/>
    </source>
</evidence>
<dbReference type="EMBL" id="AACKDQ010000015">
    <property type="protein sequence ID" value="EAK9317029.1"/>
    <property type="molecule type" value="Genomic_DNA"/>
</dbReference>
<evidence type="ECO:0000259" key="4">
    <source>
        <dbReference type="Pfam" id="PF05065"/>
    </source>
</evidence>
<dbReference type="EMBL" id="AAALRN010000001">
    <property type="protein sequence ID" value="EAD1184069.1"/>
    <property type="molecule type" value="Genomic_DNA"/>
</dbReference>
<dbReference type="Proteomes" id="UP000389283">
    <property type="component" value="Unassembled WGS sequence"/>
</dbReference>
<organism evidence="27 45">
    <name type="scientific">Listeria monocytogenes</name>
    <dbReference type="NCBI Taxonomy" id="1639"/>
    <lineage>
        <taxon>Bacteria</taxon>
        <taxon>Bacillati</taxon>
        <taxon>Bacillota</taxon>
        <taxon>Bacilli</taxon>
        <taxon>Bacillales</taxon>
        <taxon>Listeriaceae</taxon>
        <taxon>Listeria</taxon>
    </lineage>
</organism>
<evidence type="ECO:0000313" key="44">
    <source>
        <dbReference type="Proteomes" id="UP000389283"/>
    </source>
</evidence>
<dbReference type="Proteomes" id="UP000546397">
    <property type="component" value="Unassembled WGS sequence"/>
</dbReference>
<dbReference type="Proteomes" id="UP000840569">
    <property type="component" value="Unassembled WGS sequence"/>
</dbReference>
<dbReference type="Proteomes" id="UP000529135">
    <property type="component" value="Unassembled WGS sequence"/>
</dbReference>
<dbReference type="EMBL" id="AABAYG010000005">
    <property type="protein sequence ID" value="EAG2245900.1"/>
    <property type="molecule type" value="Genomic_DNA"/>
</dbReference>
<dbReference type="Proteomes" id="UP000337746">
    <property type="component" value="Unassembled WGS sequence"/>
</dbReference>
<dbReference type="Proteomes" id="UP000549379">
    <property type="component" value="Unassembled WGS sequence"/>
</dbReference>
<sequence>MKMFKDKIEKLEKELQTTRESFNTKITEAREKAESGDVDAAEKLKKEIDTLKETLKAKQKELDTLLGLSELETIPDPLEKREGEEDNGERSKGNHNILDNTNKVDAFERYIRSKGAETRDLTTTNTGVIVPVDITNSVKELKQQELDLSKYATVENVNTKTGKFPIAKRISATLATKEELAEIAKIDEPMFIEVEWDVQTRSGQIVLSEELIEDSAIDVKAYIKKQLARMVLNTKNYNIIKVLSSMTTVAGTGADDIKKAINVTLDPALNKMFIVNQDAFNWLDTLKDSEGRYLLQPDLTAPSGKSLFSSPVEVVSNSLLASKGTQANPKYPIIVGDIEESVAVFNRSEITVEWEKFDRYSQGLAVNVRNDFKKIDPDAACYLEITPPTAG</sequence>
<evidence type="ECO:0000313" key="10">
    <source>
        <dbReference type="EMBL" id="EAD5787975.1"/>
    </source>
</evidence>
<dbReference type="InterPro" id="IPR024455">
    <property type="entry name" value="Phage_capsid"/>
</dbReference>
<evidence type="ECO:0000313" key="46">
    <source>
        <dbReference type="Proteomes" id="UP000403352"/>
    </source>
</evidence>
<evidence type="ECO:0000313" key="29">
    <source>
        <dbReference type="EMBL" id="ECH7212638.1"/>
    </source>
</evidence>
<evidence type="ECO:0000313" key="55">
    <source>
        <dbReference type="Proteomes" id="UP000525068"/>
    </source>
</evidence>
<dbReference type="EMBL" id="AAISWI010000021">
    <property type="protein sequence ID" value="ECH7212638.1"/>
    <property type="molecule type" value="Genomic_DNA"/>
</dbReference>
<evidence type="ECO:0000313" key="37">
    <source>
        <dbReference type="Proteomes" id="UP000344343"/>
    </source>
</evidence>
<dbReference type="Proteomes" id="UP000566597">
    <property type="component" value="Unassembled WGS sequence"/>
</dbReference>
<evidence type="ECO:0000256" key="1">
    <source>
        <dbReference type="ARBA" id="ARBA00004328"/>
    </source>
</evidence>
<dbReference type="Proteomes" id="UP000530452">
    <property type="component" value="Unassembled WGS sequence"/>
</dbReference>
<evidence type="ECO:0000313" key="25">
    <source>
        <dbReference type="EMBL" id="EAK9317029.1"/>
    </source>
</evidence>
<evidence type="ECO:0000313" key="41">
    <source>
        <dbReference type="Proteomes" id="UP000371553"/>
    </source>
</evidence>
<dbReference type="EMBL" id="AABGHY010000001">
    <property type="protein sequence ID" value="EAH3292781.1"/>
    <property type="molecule type" value="Genomic_DNA"/>
</dbReference>
<evidence type="ECO:0000313" key="58">
    <source>
        <dbReference type="Proteomes" id="UP000530452"/>
    </source>
</evidence>
<dbReference type="Proteomes" id="UP000371553">
    <property type="component" value="Unassembled WGS sequence"/>
</dbReference>
<evidence type="ECO:0000313" key="50">
    <source>
        <dbReference type="Proteomes" id="UP000467347"/>
    </source>
</evidence>
<dbReference type="Pfam" id="PF05065">
    <property type="entry name" value="Phage_capsid"/>
    <property type="match status" value="1"/>
</dbReference>
<reference evidence="34" key="5">
    <citation type="submission" date="2020-01" db="EMBL/GenBank/DDBJ databases">
        <authorList>
            <consortium name="NCBI Pathogen Detection Project"/>
        </authorList>
    </citation>
    <scope>NUCLEOTIDE SEQUENCE</scope>
    <source>
        <strain evidence="34">CFIAFB20140010</strain>
    </source>
</reference>
<dbReference type="Proteomes" id="UP000345329">
    <property type="component" value="Unassembled WGS sequence"/>
</dbReference>
<evidence type="ECO:0000313" key="33">
    <source>
        <dbReference type="EMBL" id="EDP8514337.1"/>
    </source>
</evidence>
<dbReference type="EMBL" id="AABFMV010000005">
    <property type="protein sequence ID" value="EAH1615307.1"/>
    <property type="molecule type" value="Genomic_DNA"/>
</dbReference>
<dbReference type="EMBL" id="AAHZFN010000002">
    <property type="protein sequence ID" value="ECB9472399.1"/>
    <property type="molecule type" value="Genomic_DNA"/>
</dbReference>
<evidence type="ECO:0000313" key="30">
    <source>
        <dbReference type="EMBL" id="ECL0131212.1"/>
    </source>
</evidence>
<dbReference type="EMBL" id="AABEVT010000005">
    <property type="protein sequence ID" value="EAH0252743.1"/>
    <property type="molecule type" value="Genomic_DNA"/>
</dbReference>
<evidence type="ECO:0000313" key="52">
    <source>
        <dbReference type="Proteomes" id="UP000478945"/>
    </source>
</evidence>
<dbReference type="EMBL" id="AAANYR010000014">
    <property type="protein sequence ID" value="EAD5787975.1"/>
    <property type="molecule type" value="Genomic_DNA"/>
</dbReference>
<dbReference type="Proteomes" id="UP000344343">
    <property type="component" value="Unassembled WGS sequence"/>
</dbReference>
<evidence type="ECO:0000313" key="59">
    <source>
        <dbReference type="Proteomes" id="UP000533021"/>
    </source>
</evidence>
<dbReference type="EMBL" id="AABGFX010000005">
    <property type="protein sequence ID" value="EAH3127231.1"/>
    <property type="molecule type" value="Genomic_DNA"/>
</dbReference>
<reference evidence="34" key="1">
    <citation type="journal article" date="2018" name="Genome Biol.">
        <title>SKESA: strategic k-mer extension for scrupulous assemblies.</title>
        <authorList>
            <person name="Souvorov A."/>
            <person name="Agarwala R."/>
            <person name="Lipman D.J."/>
        </authorList>
    </citation>
    <scope>NUCLEOTIDE SEQUENCE [LARGE SCALE GENOMIC DNA]</scope>
    <source>
        <strain evidence="34">CFIAFB20140010</strain>
    </source>
</reference>
<dbReference type="Proteomes" id="UP000548826">
    <property type="component" value="Unassembled WGS sequence"/>
</dbReference>
<evidence type="ECO:0000313" key="63">
    <source>
        <dbReference type="Proteomes" id="UP000566597"/>
    </source>
</evidence>
<dbReference type="EMBL" id="DAAHYZ010000004">
    <property type="protein sequence ID" value="HAB7721788.1"/>
    <property type="molecule type" value="Genomic_DNA"/>
</dbReference>
<dbReference type="Proteomes" id="UP000517258">
    <property type="component" value="Unassembled WGS sequence"/>
</dbReference>
<keyword evidence="2" id="KW-0175">Coiled coil</keyword>
<dbReference type="EMBL" id="AAAIJX010000005">
    <property type="protein sequence ID" value="EAC4483039.1"/>
    <property type="molecule type" value="Genomic_DNA"/>
</dbReference>
<dbReference type="EMBL" id="AAAMZD010000001">
    <property type="protein sequence ID" value="EAD3791767.1"/>
    <property type="molecule type" value="Genomic_DNA"/>
</dbReference>
<dbReference type="Proteomes" id="UP000376505">
    <property type="component" value="Unassembled WGS sequence"/>
</dbReference>
<evidence type="ECO:0000313" key="15">
    <source>
        <dbReference type="EMBL" id="EAG2514175.1"/>
    </source>
</evidence>
<evidence type="ECO:0000313" key="13">
    <source>
        <dbReference type="EMBL" id="EAG2086090.1"/>
    </source>
</evidence>
<dbReference type="EMBL" id="AAIAJJ010000002">
    <property type="protein sequence ID" value="ECC1555821.1"/>
    <property type="molecule type" value="Genomic_DNA"/>
</dbReference>
<evidence type="ECO:0000313" key="32">
    <source>
        <dbReference type="EMBL" id="EDN9837948.1"/>
    </source>
</evidence>
<evidence type="ECO:0000313" key="56">
    <source>
        <dbReference type="Proteomes" id="UP000525850"/>
    </source>
</evidence>
<dbReference type="EMBL" id="AANDSR010000017">
    <property type="protein sequence ID" value="EDN9837948.1"/>
    <property type="molecule type" value="Genomic_DNA"/>
</dbReference>
<evidence type="ECO:0000313" key="6">
    <source>
        <dbReference type="EMBL" id="EAC6547648.1"/>
    </source>
</evidence>
<dbReference type="Proteomes" id="UP000533021">
    <property type="component" value="Unassembled WGS sequence"/>
</dbReference>
<dbReference type="Proteomes" id="UP000364988">
    <property type="component" value="Unassembled WGS sequence"/>
</dbReference>
<reference evidence="5 48" key="2">
    <citation type="submission" date="2019-03" db="EMBL/GenBank/DDBJ databases">
        <authorList>
            <person name="Ashton P.M."/>
            <person name="Dallman T."/>
            <person name="Nair S."/>
            <person name="De Pinna E."/>
            <person name="Peters T."/>
            <person name="Grant K."/>
        </authorList>
    </citation>
    <scope>NUCLEOTIDE SEQUENCE [LARGE SCALE GENOMIC DNA]</scope>
    <source>
        <strain evidence="22 59">282333</strain>
        <strain evidence="24 58">282352</strain>
        <strain evidence="17 60">289003</strain>
        <strain evidence="20 63">406731</strain>
        <strain evidence="18 61">429821</strain>
        <strain evidence="21 55">562417</strain>
        <strain evidence="23 57">562428</strain>
        <strain evidence="19 54">563356</strain>
        <strain evidence="5 48">688377</strain>
        <strain evidence="30 52">760311</strain>
    </source>
</reference>
<comment type="subcellular location">
    <subcellularLocation>
        <location evidence="1">Virion</location>
    </subcellularLocation>
</comment>
<dbReference type="EMBL" id="AABFVG010000002">
    <property type="protein sequence ID" value="EAH2280985.1"/>
    <property type="molecule type" value="Genomic_DNA"/>
</dbReference>
<dbReference type="Proteomes" id="UP000423131">
    <property type="component" value="Unassembled WGS sequence"/>
</dbReference>
<evidence type="ECO:0000313" key="40">
    <source>
        <dbReference type="Proteomes" id="UP000364988"/>
    </source>
</evidence>
<evidence type="ECO:0000313" key="38">
    <source>
        <dbReference type="Proteomes" id="UP000345329"/>
    </source>
</evidence>
<evidence type="ECO:0000313" key="49">
    <source>
        <dbReference type="Proteomes" id="UP000423131"/>
    </source>
</evidence>
<accession>A0A3A2Y6Y6</accession>
<feature type="region of interest" description="Disordered" evidence="3">
    <location>
        <begin position="73"/>
        <end position="98"/>
    </location>
</feature>
<proteinExistence type="predicted"/>
<dbReference type="EMBL" id="AABEQV010000005">
    <property type="protein sequence ID" value="EAG9857140.1"/>
    <property type="molecule type" value="Genomic_DNA"/>
</dbReference>
<evidence type="ECO:0000313" key="43">
    <source>
        <dbReference type="Proteomes" id="UP000379076"/>
    </source>
</evidence>
<evidence type="ECO:0000313" key="31">
    <source>
        <dbReference type="EMBL" id="ECY6544788.1"/>
    </source>
</evidence>
<dbReference type="Proteomes" id="UP000467347">
    <property type="component" value="Unassembled WGS sequence"/>
</dbReference>
<gene>
    <name evidence="12" type="ORF">ART25_10235</name>
    <name evidence="15" type="ORF">B1N52_03310</name>
    <name evidence="14" type="ORF">B1S26_10850</name>
    <name evidence="16" type="ORF">B5K54_12950</name>
    <name evidence="13" type="ORF">BCZ21_02385</name>
    <name evidence="11" type="ORF">CD20_01165</name>
    <name evidence="21" type="ORF">D4271_07795</name>
    <name evidence="22" type="ORF">D4920_02765</name>
    <name evidence="17" type="ORF">D4B11_11790</name>
    <name evidence="18" type="ORF">D4C60_09060</name>
    <name evidence="19" type="ORF">D4D89_09000</name>
    <name evidence="20" type="ORF">D4U23_10115</name>
    <name evidence="23" type="ORF">D5M70_07930</name>
    <name evidence="24" type="ORF">D5N24_00075</name>
    <name evidence="6" type="ORF">DU018_04610</name>
    <name evidence="5" type="ORF">E0I39_09065</name>
    <name evidence="10" type="ORF">EX365_15615</name>
    <name evidence="9" type="ORF">EXZ73_03870</name>
    <name evidence="31" type="ORF">F6436_10625</name>
    <name evidence="25" type="ORF">FA835_07950</name>
    <name evidence="30" type="ORF">FJU19_08905</name>
    <name evidence="27" type="ORF">FLQ97_10020</name>
    <name evidence="26" type="ORF">FLR03_01765</name>
    <name evidence="28" type="ORF">FNX40_03265</name>
    <name evidence="29" type="ORF">FPL45_15005</name>
    <name evidence="33" type="ORF">G3O21_001761</name>
    <name evidence="32" type="ORF">GJW51_14880</name>
    <name evidence="34" type="ORF">GYP27_07350</name>
    <name evidence="7" type="ORF">QD52_03115</name>
    <name evidence="8" type="ORF">UI29_03140</name>
</gene>
<evidence type="ECO:0000313" key="54">
    <source>
        <dbReference type="Proteomes" id="UP000517258"/>
    </source>
</evidence>
<evidence type="ECO:0000313" key="17">
    <source>
        <dbReference type="EMBL" id="EAG9520455.1"/>
    </source>
</evidence>
<evidence type="ECO:0000313" key="16">
    <source>
        <dbReference type="EMBL" id="EAG2998195.1"/>
    </source>
</evidence>
<evidence type="ECO:0000313" key="12">
    <source>
        <dbReference type="EMBL" id="EAE1339283.1"/>
    </source>
</evidence>
<dbReference type="Proteomes" id="UP000379076">
    <property type="component" value="Unassembled WGS sequence"/>
</dbReference>
<evidence type="ECO:0000313" key="42">
    <source>
        <dbReference type="Proteomes" id="UP000376505"/>
    </source>
</evidence>
<evidence type="ECO:0000313" key="5">
    <source>
        <dbReference type="EMBL" id="EAC4483039.1"/>
    </source>
</evidence>
<evidence type="ECO:0000313" key="51">
    <source>
        <dbReference type="Proteomes" id="UP000478704"/>
    </source>
</evidence>
<dbReference type="Proteomes" id="UP000398321">
    <property type="component" value="Unassembled WGS sequence"/>
</dbReference>
<dbReference type="Proteomes" id="UP000413786">
    <property type="component" value="Unassembled WGS sequence"/>
</dbReference>
<dbReference type="NCBIfam" id="TIGR01554">
    <property type="entry name" value="major_cap_HK97"/>
    <property type="match status" value="1"/>
</dbReference>
<evidence type="ECO:0000313" key="22">
    <source>
        <dbReference type="EMBL" id="EAH2280985.1"/>
    </source>
</evidence>
<evidence type="ECO:0000313" key="7">
    <source>
        <dbReference type="EMBL" id="EAD1184069.1"/>
    </source>
</evidence>
<dbReference type="EMBL" id="AAAJKI010000008">
    <property type="protein sequence ID" value="EAC6547648.1"/>
    <property type="molecule type" value="Genomic_DNA"/>
</dbReference>
<evidence type="ECO:0000313" key="45">
    <source>
        <dbReference type="Proteomes" id="UP000398321"/>
    </source>
</evidence>
<evidence type="ECO:0000313" key="53">
    <source>
        <dbReference type="Proteomes" id="UP000481141"/>
    </source>
</evidence>
<evidence type="ECO:0000313" key="14">
    <source>
        <dbReference type="EMBL" id="EAG2245900.1"/>
    </source>
</evidence>
<name>A0A3A2Y6Y6_LISMN</name>
<feature type="coiled-coil region" evidence="2">
    <location>
        <begin position="1"/>
        <end position="68"/>
    </location>
</feature>
<dbReference type="AlphaFoldDB" id="A0A3A2Y6Y6"/>
<evidence type="ECO:0000313" key="34">
    <source>
        <dbReference type="EMBL" id="HAB7721788.1"/>
    </source>
</evidence>
<dbReference type="EMBL" id="AABEMN010000018">
    <property type="protein sequence ID" value="EAG9520455.1"/>
    <property type="molecule type" value="Genomic_DNA"/>
</dbReference>
<evidence type="ECO:0000313" key="39">
    <source>
        <dbReference type="Proteomes" id="UP000352246"/>
    </source>
</evidence>
<evidence type="ECO:0000313" key="26">
    <source>
        <dbReference type="EMBL" id="ECB9472399.1"/>
    </source>
</evidence>
<dbReference type="Proteomes" id="UP000481141">
    <property type="component" value="Unassembled WGS sequence"/>
</dbReference>
<evidence type="ECO:0000313" key="8">
    <source>
        <dbReference type="EMBL" id="EAD3791767.1"/>
    </source>
</evidence>
<dbReference type="Proteomes" id="UP000403352">
    <property type="component" value="Unassembled WGS sequence"/>
</dbReference>
<evidence type="ECO:0000313" key="27">
    <source>
        <dbReference type="EMBL" id="ECB9514073.1"/>
    </source>
</evidence>
<feature type="compositionally biased region" description="Basic and acidic residues" evidence="3">
    <location>
        <begin position="77"/>
        <end position="92"/>
    </location>
</feature>
<feature type="domain" description="Phage capsid-like C-terminal" evidence="4">
    <location>
        <begin position="127"/>
        <end position="384"/>
    </location>
</feature>
<dbReference type="Proteomes" id="UP000331186">
    <property type="component" value="Unassembled WGS sequence"/>
</dbReference>
<dbReference type="Proteomes" id="UP000352246">
    <property type="component" value="Unassembled WGS sequence"/>
</dbReference>
<evidence type="ECO:0000313" key="28">
    <source>
        <dbReference type="EMBL" id="ECC1555821.1"/>
    </source>
</evidence>
<evidence type="ECO:0000313" key="18">
    <source>
        <dbReference type="EMBL" id="EAG9857140.1"/>
    </source>
</evidence>
<dbReference type="EMBL" id="AAHZFY010000022">
    <property type="protein sequence ID" value="ECB9514073.1"/>
    <property type="molecule type" value="Genomic_DNA"/>
</dbReference>
<dbReference type="EMBL" id="AABEVI010000005">
    <property type="protein sequence ID" value="EAH0218452.1"/>
    <property type="molecule type" value="Genomic_DNA"/>
</dbReference>
<evidence type="ECO:0000313" key="48">
    <source>
        <dbReference type="Proteomes" id="UP000413786"/>
    </source>
</evidence>
<dbReference type="Proteomes" id="UP000478945">
    <property type="component" value="Unassembled WGS sequence"/>
</dbReference>
<dbReference type="SUPFAM" id="SSF56563">
    <property type="entry name" value="Major capsid protein gp5"/>
    <property type="match status" value="1"/>
</dbReference>
<evidence type="ECO:0000313" key="9">
    <source>
        <dbReference type="EMBL" id="EAD5773423.1"/>
    </source>
</evidence>
<dbReference type="InterPro" id="IPR054612">
    <property type="entry name" value="Phage_capsid-like_C"/>
</dbReference>
<dbReference type="Proteomes" id="UP000525850">
    <property type="component" value="Unassembled WGS sequence"/>
</dbReference>
<dbReference type="EMBL" id="AABBAW010000001">
    <property type="protein sequence ID" value="EAG2514175.1"/>
    <property type="molecule type" value="Genomic_DNA"/>
</dbReference>
<dbReference type="EMBL" id="AABAWE010000001">
    <property type="protein sequence ID" value="EAG2086090.1"/>
    <property type="molecule type" value="Genomic_DNA"/>
</dbReference>
<reference evidence="31 40" key="4">
    <citation type="submission" date="2019-09" db="EMBL/GenBank/DDBJ databases">
        <authorList>
            <consortium name="GenomeTrakr network: Whole genome sequencing for foodborne pathogen traceback"/>
        </authorList>
    </citation>
    <scope>NUCLEOTIDE SEQUENCE [LARGE SCALE GENOMIC DNA]</scope>
    <source>
        <strain evidence="31 40">FLAG-55987</strain>
        <strain evidence="25 47">PHLUSALM00088</strain>
    </source>
</reference>
<evidence type="ECO:0000313" key="36">
    <source>
        <dbReference type="Proteomes" id="UP000337746"/>
    </source>
</evidence>
<evidence type="ECO:0000313" key="35">
    <source>
        <dbReference type="Proteomes" id="UP000331186"/>
    </source>
</evidence>
<dbReference type="Gene3D" id="3.30.2320.10">
    <property type="entry name" value="hypothetical protein PF0899 domain"/>
    <property type="match status" value="1"/>
</dbReference>
<evidence type="ECO:0000313" key="19">
    <source>
        <dbReference type="EMBL" id="EAH0218452.1"/>
    </source>
</evidence>
<evidence type="ECO:0000313" key="47">
    <source>
        <dbReference type="Proteomes" id="UP000410967"/>
    </source>
</evidence>
<dbReference type="Proteomes" id="UP000410967">
    <property type="component" value="Unassembled WGS sequence"/>
</dbReference>
<evidence type="ECO:0000313" key="57">
    <source>
        <dbReference type="Proteomes" id="UP000529135"/>
    </source>
</evidence>
<evidence type="ECO:0000313" key="20">
    <source>
        <dbReference type="EMBL" id="EAH0252743.1"/>
    </source>
</evidence>
<dbReference type="Proteomes" id="UP000525068">
    <property type="component" value="Unassembled WGS sequence"/>
</dbReference>
<dbReference type="EMBL" id="AAAQQZ010000005">
    <property type="protein sequence ID" value="EAE1339283.1"/>
    <property type="molecule type" value="Genomic_DNA"/>
</dbReference>
<dbReference type="RefSeq" id="WP_102135612.1">
    <property type="nucleotide sequence ID" value="NZ_JAGSEI010000006.1"/>
</dbReference>
<dbReference type="EMBL" id="AAANYN010000004">
    <property type="protein sequence ID" value="EAD5773423.1"/>
    <property type="molecule type" value="Genomic_DNA"/>
</dbReference>
<evidence type="ECO:0000313" key="24">
    <source>
        <dbReference type="EMBL" id="EAH3292781.1"/>
    </source>
</evidence>
<dbReference type="EMBL" id="AAAPCR010000001">
    <property type="protein sequence ID" value="EAD8144672.1"/>
    <property type="molecule type" value="Genomic_DNA"/>
</dbReference>
<dbReference type="EMBL" id="AALEDS010000010">
    <property type="protein sequence ID" value="ECY6544788.1"/>
    <property type="molecule type" value="Genomic_DNA"/>
</dbReference>
<evidence type="ECO:0000256" key="2">
    <source>
        <dbReference type="SAM" id="Coils"/>
    </source>
</evidence>
<evidence type="ECO:0000256" key="3">
    <source>
        <dbReference type="SAM" id="MobiDB-lite"/>
    </source>
</evidence>
<evidence type="ECO:0000313" key="23">
    <source>
        <dbReference type="EMBL" id="EAH3127231.1"/>
    </source>
</evidence>
<reference evidence="39 44" key="3">
    <citation type="submission" date="2019-07" db="EMBL/GenBank/DDBJ databases">
        <authorList>
            <consortium name="GenomeTrakr: Next Generation Sequencing Network for Food Pathogen Tracability"/>
        </authorList>
    </citation>
    <scope>NUCLEOTIDE SEQUENCE [LARGE SCALE GENOMIC DNA]</scope>
    <source>
        <strain evidence="16 62">10B02965A-1</strain>
        <strain evidence="12 43">FDA00006494</strain>
        <strain evidence="7 46">FDA00008584</strain>
        <strain evidence="14">FDA00011243</strain>
        <strain evidence="6 35">FDA00013332</strain>
        <strain evidence="10 37">FDA00013853</strain>
        <strain evidence="26 49">FDA00014336</strain>
        <strain evidence="28 44">FDA00014370</strain>
        <strain evidence="27 45">FDA00014392</strain>
        <strain evidence="29 39">FDA00014472</strain>
        <strain evidence="33">FDA00015054</strain>
        <strain evidence="51">FDA1090798-S029-001</strain>
        <strain evidence="53">FDA956581-098-004</strain>
        <strain evidence="15 56">FDA960927-006-004</strain>
        <strain evidence="13 36">FLAG-54356</strain>
        <strain evidence="9 42">FSIS31901579</strain>
        <strain evidence="11 41">NYAG13B12507-5</strain>
        <strain evidence="32 50">OSF101448</strain>
        <strain evidence="8 38">VA-WGS-00405</strain>
    </source>
</reference>
<comment type="caution">
    <text evidence="27">The sequence shown here is derived from an EMBL/GenBank/DDBJ whole genome shotgun (WGS) entry which is preliminary data.</text>
</comment>